<protein>
    <submittedName>
        <fullName evidence="1">Uncharacterized protein</fullName>
    </submittedName>
</protein>
<evidence type="ECO:0000313" key="1">
    <source>
        <dbReference type="EMBL" id="MFK3866831.1"/>
    </source>
</evidence>
<accession>A0ABW8L463</accession>
<gene>
    <name evidence="1" type="ORF">ACI2JU_23590</name>
</gene>
<reference evidence="1 2" key="1">
    <citation type="submission" date="2024-11" db="EMBL/GenBank/DDBJ databases">
        <title>The Natural Products Discovery Center: Release of the First 8490 Sequenced Strains for Exploring Actinobacteria Biosynthetic Diversity.</title>
        <authorList>
            <person name="Kalkreuter E."/>
            <person name="Kautsar S.A."/>
            <person name="Yang D."/>
            <person name="Bader C.D."/>
            <person name="Teijaro C.N."/>
            <person name="Fluegel L."/>
            <person name="Davis C.M."/>
            <person name="Simpson J.R."/>
            <person name="Lauterbach L."/>
            <person name="Steele A.D."/>
            <person name="Gui C."/>
            <person name="Meng S."/>
            <person name="Li G."/>
            <person name="Viehrig K."/>
            <person name="Ye F."/>
            <person name="Su P."/>
            <person name="Kiefer A.F."/>
            <person name="Nichols A."/>
            <person name="Cepeda A.J."/>
            <person name="Yan W."/>
            <person name="Fan B."/>
            <person name="Jiang Y."/>
            <person name="Adhikari A."/>
            <person name="Zheng C.-J."/>
            <person name="Schuster L."/>
            <person name="Cowan T.M."/>
            <person name="Smanski M.J."/>
            <person name="Chevrette M.G."/>
            <person name="De Carvalho L.P.S."/>
            <person name="Shen B."/>
        </authorList>
    </citation>
    <scope>NUCLEOTIDE SEQUENCE [LARGE SCALE GENOMIC DNA]</scope>
    <source>
        <strain evidence="1 2">NPDC078403</strain>
    </source>
</reference>
<name>A0ABW8L463_9GAMM</name>
<evidence type="ECO:0000313" key="2">
    <source>
        <dbReference type="Proteomes" id="UP001620262"/>
    </source>
</evidence>
<proteinExistence type="predicted"/>
<keyword evidence="2" id="KW-1185">Reference proteome</keyword>
<organism evidence="1 2">
    <name type="scientific">Pseudoalteromonas rhizosphaerae</name>
    <dbReference type="NCBI Taxonomy" id="2518973"/>
    <lineage>
        <taxon>Bacteria</taxon>
        <taxon>Pseudomonadati</taxon>
        <taxon>Pseudomonadota</taxon>
        <taxon>Gammaproteobacteria</taxon>
        <taxon>Alteromonadales</taxon>
        <taxon>Pseudoalteromonadaceae</taxon>
        <taxon>Pseudoalteromonas</taxon>
    </lineage>
</organism>
<sequence>MEEVNCDSYSGMYVLPANYLVIGYGADWADNCFVIPTDQSDDPPLYEVLHDVALSTEELVSTIKSGAGGCEKIADKLSIFVGNAIALKT</sequence>
<dbReference type="RefSeq" id="WP_182718937.1">
    <property type="nucleotide sequence ID" value="NZ_JBJDOT010000071.1"/>
</dbReference>
<dbReference type="EMBL" id="JBJDOT010000071">
    <property type="protein sequence ID" value="MFK3866831.1"/>
    <property type="molecule type" value="Genomic_DNA"/>
</dbReference>
<comment type="caution">
    <text evidence="1">The sequence shown here is derived from an EMBL/GenBank/DDBJ whole genome shotgun (WGS) entry which is preliminary data.</text>
</comment>
<dbReference type="Proteomes" id="UP001620262">
    <property type="component" value="Unassembled WGS sequence"/>
</dbReference>